<keyword evidence="9 14" id="KW-1133">Transmembrane helix</keyword>
<keyword evidence="5" id="KW-0285">Flavoprotein</keyword>
<accession>A0A2Z7BZ67</accession>
<dbReference type="GO" id="GO:0016168">
    <property type="term" value="F:chlorophyll binding"/>
    <property type="evidence" value="ECO:0007669"/>
    <property type="project" value="UniProtKB-KW"/>
</dbReference>
<dbReference type="SUPFAM" id="SSF161077">
    <property type="entry name" value="Photosystem II antenna protein-like"/>
    <property type="match status" value="1"/>
</dbReference>
<evidence type="ECO:0000256" key="11">
    <source>
        <dbReference type="ARBA" id="ARBA00023136"/>
    </source>
</evidence>
<comment type="cofactor">
    <cofactor evidence="1">
        <name>FAD</name>
        <dbReference type="ChEBI" id="CHEBI:57692"/>
    </cofactor>
</comment>
<sequence>MESQSTKNGVSLPQEDATLLAFRRRRKKLIVIFSTFLIFVALTIAALITFLILDSGLETFGRTAAVDPSLQAFCSFADSTSSCLASVEPILYTKQVTNPNQIFTLSLETAAEELEILISNSTDQSSPGGCSSTSLREALNRINGTMSLEDGLHRYELMNRIEAAEEDLKVCTAAADQSEKVKSTAAGGLERARMFLGYSREFLSGYDDVWVASGAPWYLVEENVFAIVILGSQGELRGANPSTRGLGWANLWSTGCYANSSAGQLSWYGRTAAQREILLYTSSRTRVSRNVAANPSQKAEMKKSFRIISQTSTSESEEVENPRLEKKALSPVGSGQAKGPTLSIRAPFARRVRRHGLFPGYLPRLGKRFTQAYLKEVRLMNNQLAKCPQSELARLSLQVRTSTGVLYEISCYLSPIIMNSSIVMNCRAGNYIEENISQGQRELALAQAEDGVPKARGHILGGNSSINAGFYSGADQQFYQKSGVNWNLRVVNEPYEWVEKAIVFRPEFSNWQSLVRADVPFLGSRAPSDPFRRAESKYSVEQVGVTVEFYGGELNGVSYSDPATVKKDAIHVVSMPVTGCGWRRNEATSLIYDRAGQVGSIPSISRLNSSIPRLRGFLPFILAYRISFVIPGWIQAAADRGISLGKENVPGFGLFNPASLRGPSLIRKEIISIYGLLYDLKAYLFPDLGTRSTLLIGIL</sequence>
<dbReference type="InterPro" id="IPR051871">
    <property type="entry name" value="GMC_Oxidoreductase-Related"/>
</dbReference>
<evidence type="ECO:0000256" key="12">
    <source>
        <dbReference type="ARBA" id="ARBA00023276"/>
    </source>
</evidence>
<evidence type="ECO:0000256" key="6">
    <source>
        <dbReference type="ARBA" id="ARBA00022640"/>
    </source>
</evidence>
<dbReference type="InterPro" id="IPR000932">
    <property type="entry name" value="PS_antenna-like"/>
</dbReference>
<keyword evidence="12" id="KW-0604">Photosystem II</keyword>
<dbReference type="PANTHER" id="PTHR45968:SF2">
    <property type="entry name" value="(R)-MANDELONITRILE LYASE-LIKE"/>
    <property type="match status" value="1"/>
</dbReference>
<evidence type="ECO:0000256" key="4">
    <source>
        <dbReference type="ARBA" id="ARBA00022531"/>
    </source>
</evidence>
<evidence type="ECO:0000256" key="2">
    <source>
        <dbReference type="ARBA" id="ARBA00004141"/>
    </source>
</evidence>
<evidence type="ECO:0000313" key="16">
    <source>
        <dbReference type="Proteomes" id="UP000250235"/>
    </source>
</evidence>
<protein>
    <submittedName>
        <fullName evidence="15">Uncharacterized protein</fullName>
    </submittedName>
</protein>
<keyword evidence="10" id="KW-0157">Chromophore</keyword>
<dbReference type="OrthoDB" id="1531664at2759"/>
<keyword evidence="4" id="KW-0602">Photosynthesis</keyword>
<proteinExistence type="predicted"/>
<keyword evidence="3" id="KW-0148">Chlorophyll</keyword>
<keyword evidence="8" id="KW-0274">FAD</keyword>
<reference evidence="15 16" key="1">
    <citation type="journal article" date="2015" name="Proc. Natl. Acad. Sci. U.S.A.">
        <title>The resurrection genome of Boea hygrometrica: A blueprint for survival of dehydration.</title>
        <authorList>
            <person name="Xiao L."/>
            <person name="Yang G."/>
            <person name="Zhang L."/>
            <person name="Yang X."/>
            <person name="Zhao S."/>
            <person name="Ji Z."/>
            <person name="Zhou Q."/>
            <person name="Hu M."/>
            <person name="Wang Y."/>
            <person name="Chen M."/>
            <person name="Xu Y."/>
            <person name="Jin H."/>
            <person name="Xiao X."/>
            <person name="Hu G."/>
            <person name="Bao F."/>
            <person name="Hu Y."/>
            <person name="Wan P."/>
            <person name="Li L."/>
            <person name="Deng X."/>
            <person name="Kuang T."/>
            <person name="Xiang C."/>
            <person name="Zhu J.K."/>
            <person name="Oliver M.J."/>
            <person name="He Y."/>
        </authorList>
    </citation>
    <scope>NUCLEOTIDE SEQUENCE [LARGE SCALE GENOMIC DNA]</scope>
    <source>
        <strain evidence="16">cv. XS01</strain>
    </source>
</reference>
<evidence type="ECO:0000256" key="1">
    <source>
        <dbReference type="ARBA" id="ARBA00001974"/>
    </source>
</evidence>
<dbReference type="Pfam" id="PF00421">
    <property type="entry name" value="PSII"/>
    <property type="match status" value="1"/>
</dbReference>
<keyword evidence="11 14" id="KW-0472">Membrane</keyword>
<dbReference type="AlphaFoldDB" id="A0A2Z7BZ67"/>
<comment type="subcellular location">
    <subcellularLocation>
        <location evidence="2">Membrane</location>
        <topology evidence="2">Multi-pass membrane protein</topology>
    </subcellularLocation>
</comment>
<feature type="transmembrane region" description="Helical" evidence="14">
    <location>
        <begin position="29"/>
        <end position="53"/>
    </location>
</feature>
<dbReference type="Proteomes" id="UP000250235">
    <property type="component" value="Unassembled WGS sequence"/>
</dbReference>
<evidence type="ECO:0000256" key="7">
    <source>
        <dbReference type="ARBA" id="ARBA00022692"/>
    </source>
</evidence>
<dbReference type="PANTHER" id="PTHR45968">
    <property type="entry name" value="OSJNBA0019K04.7 PROTEIN"/>
    <property type="match status" value="1"/>
</dbReference>
<organism evidence="15 16">
    <name type="scientific">Dorcoceras hygrometricum</name>
    <dbReference type="NCBI Taxonomy" id="472368"/>
    <lineage>
        <taxon>Eukaryota</taxon>
        <taxon>Viridiplantae</taxon>
        <taxon>Streptophyta</taxon>
        <taxon>Embryophyta</taxon>
        <taxon>Tracheophyta</taxon>
        <taxon>Spermatophyta</taxon>
        <taxon>Magnoliopsida</taxon>
        <taxon>eudicotyledons</taxon>
        <taxon>Gunneridae</taxon>
        <taxon>Pentapetalae</taxon>
        <taxon>asterids</taxon>
        <taxon>lamiids</taxon>
        <taxon>Lamiales</taxon>
        <taxon>Gesneriaceae</taxon>
        <taxon>Didymocarpoideae</taxon>
        <taxon>Trichosporeae</taxon>
        <taxon>Loxocarpinae</taxon>
        <taxon>Dorcoceras</taxon>
    </lineage>
</organism>
<keyword evidence="6" id="KW-0934">Plastid</keyword>
<evidence type="ECO:0000256" key="14">
    <source>
        <dbReference type="SAM" id="Phobius"/>
    </source>
</evidence>
<evidence type="ECO:0000256" key="10">
    <source>
        <dbReference type="ARBA" id="ARBA00022991"/>
    </source>
</evidence>
<name>A0A2Z7BZ67_9LAMI</name>
<evidence type="ECO:0000256" key="5">
    <source>
        <dbReference type="ARBA" id="ARBA00022630"/>
    </source>
</evidence>
<gene>
    <name evidence="15" type="ORF">F511_18675</name>
</gene>
<dbReference type="EMBL" id="KV000876">
    <property type="protein sequence ID" value="KZV39871.1"/>
    <property type="molecule type" value="Genomic_DNA"/>
</dbReference>
<evidence type="ECO:0000256" key="3">
    <source>
        <dbReference type="ARBA" id="ARBA00022494"/>
    </source>
</evidence>
<keyword evidence="16" id="KW-1185">Reference proteome</keyword>
<evidence type="ECO:0000256" key="9">
    <source>
        <dbReference type="ARBA" id="ARBA00022989"/>
    </source>
</evidence>
<dbReference type="Gene3D" id="3.10.680.10">
    <property type="entry name" value="Photosystem II CP47 reaction center protein"/>
    <property type="match status" value="1"/>
</dbReference>
<keyword evidence="7 14" id="KW-0812">Transmembrane</keyword>
<dbReference type="GO" id="GO:0009767">
    <property type="term" value="P:photosynthetic electron transport chain"/>
    <property type="evidence" value="ECO:0007669"/>
    <property type="project" value="InterPro"/>
</dbReference>
<evidence type="ECO:0000313" key="15">
    <source>
        <dbReference type="EMBL" id="KZV39871.1"/>
    </source>
</evidence>
<feature type="region of interest" description="Disordered" evidence="13">
    <location>
        <begin position="310"/>
        <end position="340"/>
    </location>
</feature>
<dbReference type="InterPro" id="IPR036001">
    <property type="entry name" value="PS_II_antenna-like_sf"/>
</dbReference>
<evidence type="ECO:0000256" key="13">
    <source>
        <dbReference type="SAM" id="MobiDB-lite"/>
    </source>
</evidence>
<evidence type="ECO:0000256" key="8">
    <source>
        <dbReference type="ARBA" id="ARBA00022827"/>
    </source>
</evidence>
<dbReference type="GO" id="GO:0009523">
    <property type="term" value="C:photosystem II"/>
    <property type="evidence" value="ECO:0007669"/>
    <property type="project" value="UniProtKB-KW"/>
</dbReference>